<dbReference type="OrthoDB" id="1819813at2"/>
<feature type="chain" id="PRO_5014213821" description="WxL domain-containing protein" evidence="1">
    <location>
        <begin position="24"/>
        <end position="183"/>
    </location>
</feature>
<name>A0A011UDH9_RUMAL</name>
<dbReference type="PATRIC" id="fig|1341156.4.peg.3256"/>
<organism evidence="2 4">
    <name type="scientific">Ruminococcus albus SY3</name>
    <dbReference type="NCBI Taxonomy" id="1341156"/>
    <lineage>
        <taxon>Bacteria</taxon>
        <taxon>Bacillati</taxon>
        <taxon>Bacillota</taxon>
        <taxon>Clostridia</taxon>
        <taxon>Eubacteriales</taxon>
        <taxon>Oscillospiraceae</taxon>
        <taxon>Ruminococcus</taxon>
    </lineage>
</organism>
<evidence type="ECO:0000313" key="4">
    <source>
        <dbReference type="Proteomes" id="UP000021369"/>
    </source>
</evidence>
<proteinExistence type="predicted"/>
<comment type="caution">
    <text evidence="2">The sequence shown here is derived from an EMBL/GenBank/DDBJ whole genome shotgun (WGS) entry which is preliminary data.</text>
</comment>
<accession>A0A011UDH9</accession>
<evidence type="ECO:0000313" key="2">
    <source>
        <dbReference type="EMBL" id="EXM38684.1"/>
    </source>
</evidence>
<keyword evidence="1" id="KW-0732">Signal</keyword>
<feature type="signal peptide" evidence="1">
    <location>
        <begin position="1"/>
        <end position="23"/>
    </location>
</feature>
<sequence length="183" mass="19229">MKKLISGMTAFTIASMMTVTAFAEAAISNTTITPKGGDPFDVNPTPETAGATVEFNVDPTYTVTIPASFELTGEYGQQYSGSGTIQTGKVFLNEGEKIVVTLTSASKFNMSHEGAGEYKLPYTAEGSFGKLTNKETGGKVAEFPTSTEPASAGISFTTDETPTFAGKYTDPVVFGISIEKEPS</sequence>
<protein>
    <recommendedName>
        <fullName evidence="5">WxL domain-containing protein</fullName>
    </recommendedName>
</protein>
<dbReference type="RefSeq" id="WP_013498629.1">
    <property type="nucleotide sequence ID" value="NZ_JEOB01000001.1"/>
</dbReference>
<evidence type="ECO:0000313" key="3">
    <source>
        <dbReference type="EMBL" id="EXM41038.1"/>
    </source>
</evidence>
<evidence type="ECO:0000256" key="1">
    <source>
        <dbReference type="SAM" id="SignalP"/>
    </source>
</evidence>
<dbReference type="EMBL" id="JEOB01000004">
    <property type="protein sequence ID" value="EXM38684.1"/>
    <property type="molecule type" value="Genomic_DNA"/>
</dbReference>
<dbReference type="Proteomes" id="UP000021369">
    <property type="component" value="Unassembled WGS sequence"/>
</dbReference>
<dbReference type="EMBL" id="JEOB01000001">
    <property type="protein sequence ID" value="EXM41038.1"/>
    <property type="molecule type" value="Genomic_DNA"/>
</dbReference>
<dbReference type="AlphaFoldDB" id="A0A011UDH9"/>
<gene>
    <name evidence="3" type="ORF">RASY3_03080</name>
    <name evidence="2" type="ORF">RASY3_18345</name>
</gene>
<keyword evidence="4" id="KW-1185">Reference proteome</keyword>
<reference evidence="2 4" key="1">
    <citation type="submission" date="2013-06" db="EMBL/GenBank/DDBJ databases">
        <title>Rumen cellulosomics: divergent fiber-degrading strategies revealed by comparative genome-wide analysis of six Ruminococcal strains.</title>
        <authorList>
            <person name="Dassa B."/>
            <person name="Borovok I."/>
            <person name="Lamed R."/>
            <person name="Flint H."/>
            <person name="Yeoman C.J."/>
            <person name="White B."/>
            <person name="Bayer E.A."/>
        </authorList>
    </citation>
    <scope>NUCLEOTIDE SEQUENCE [LARGE SCALE GENOMIC DNA]</scope>
    <source>
        <strain evidence="2 4">SY3</strain>
    </source>
</reference>
<evidence type="ECO:0008006" key="5">
    <source>
        <dbReference type="Google" id="ProtNLM"/>
    </source>
</evidence>